<dbReference type="Proteomes" id="UP001219567">
    <property type="component" value="Chromosome 2"/>
</dbReference>
<gene>
    <name evidence="2" type="ORF">MYAM1_001757</name>
</gene>
<dbReference type="Gene3D" id="3.30.70.100">
    <property type="match status" value="1"/>
</dbReference>
<feature type="domain" description="ABM" evidence="1">
    <location>
        <begin position="11"/>
        <end position="103"/>
    </location>
</feature>
<dbReference type="InterPro" id="IPR007138">
    <property type="entry name" value="ABM_dom"/>
</dbReference>
<protein>
    <recommendedName>
        <fullName evidence="1">ABM domain-containing protein</fullName>
    </recommendedName>
</protein>
<accession>A0AAJ5YWT6</accession>
<dbReference type="AlphaFoldDB" id="A0AAJ5YWT6"/>
<dbReference type="InterPro" id="IPR011008">
    <property type="entry name" value="Dimeric_a/b-barrel"/>
</dbReference>
<reference evidence="2 3" key="1">
    <citation type="submission" date="2023-03" db="EMBL/GenBank/DDBJ databases">
        <title>Mating type loci evolution in Malassezia.</title>
        <authorList>
            <person name="Coelho M.A."/>
        </authorList>
    </citation>
    <scope>NUCLEOTIDE SEQUENCE [LARGE SCALE GENOMIC DNA]</scope>
    <source>
        <strain evidence="2 3">CBS 9725</strain>
    </source>
</reference>
<keyword evidence="3" id="KW-1185">Reference proteome</keyword>
<evidence type="ECO:0000313" key="3">
    <source>
        <dbReference type="Proteomes" id="UP001219567"/>
    </source>
</evidence>
<evidence type="ECO:0000259" key="1">
    <source>
        <dbReference type="PROSITE" id="PS51725"/>
    </source>
</evidence>
<name>A0AAJ5YWT6_9BASI</name>
<dbReference type="PROSITE" id="PS51725">
    <property type="entry name" value="ABM"/>
    <property type="match status" value="1"/>
</dbReference>
<dbReference type="EMBL" id="CP119944">
    <property type="protein sequence ID" value="WFC99022.1"/>
    <property type="molecule type" value="Genomic_DNA"/>
</dbReference>
<evidence type="ECO:0000313" key="2">
    <source>
        <dbReference type="EMBL" id="WFC99022.1"/>
    </source>
</evidence>
<dbReference type="SUPFAM" id="SSF54909">
    <property type="entry name" value="Dimeric alpha+beta barrel"/>
    <property type="match status" value="1"/>
</dbReference>
<organism evidence="2 3">
    <name type="scientific">Malassezia yamatoensis</name>
    <dbReference type="NCBI Taxonomy" id="253288"/>
    <lineage>
        <taxon>Eukaryota</taxon>
        <taxon>Fungi</taxon>
        <taxon>Dikarya</taxon>
        <taxon>Basidiomycota</taxon>
        <taxon>Ustilaginomycotina</taxon>
        <taxon>Malasseziomycetes</taxon>
        <taxon>Malasseziales</taxon>
        <taxon>Malasseziaceae</taxon>
        <taxon>Malassezia</taxon>
    </lineage>
</organism>
<dbReference type="Pfam" id="PF03992">
    <property type="entry name" value="ABM"/>
    <property type="match status" value="1"/>
</dbReference>
<sequence length="109" mass="11927">MAPPPPPSEGPFILVATLVAKGKTEADQLAELVVAVAKRANSAEEPGTKTYRVTREHSEGLKMVIFEEYESAEALAQHQAADEFQKLAKAAPELASVFDFDYLHQLYPN</sequence>
<dbReference type="PANTHER" id="PTHR40624:SF1">
    <property type="entry name" value="BIOSYNTHESIS MONOOXYGENASE, PUTATIVE (AFU_ORTHOLOGUE AFUA_1G12025)-RELATED"/>
    <property type="match status" value="1"/>
</dbReference>
<proteinExistence type="predicted"/>
<dbReference type="PANTHER" id="PTHR40624">
    <property type="entry name" value="BIOSYNTHESIS MONOOXYGENASE, PUTATIVE (AFU_ORTHOLOGUE AFUA_1G12025)-RELATED"/>
    <property type="match status" value="1"/>
</dbReference>